<dbReference type="Gene3D" id="3.90.175.10">
    <property type="entry name" value="Diphtheria Toxin, domain 1"/>
    <property type="match status" value="1"/>
</dbReference>
<organism evidence="1 2">
    <name type="scientific">Megamonas rupellensis</name>
    <dbReference type="NCBI Taxonomy" id="491921"/>
    <lineage>
        <taxon>Bacteria</taxon>
        <taxon>Bacillati</taxon>
        <taxon>Bacillota</taxon>
        <taxon>Negativicutes</taxon>
        <taxon>Selenomonadales</taxon>
        <taxon>Selenomonadaceae</taxon>
        <taxon>Megamonas</taxon>
    </lineage>
</organism>
<sequence length="181" mass="21138">MIELVGYHGTIKTNAEKILSSGIFKESNEKDDWLGHGIYFFADVENAIKWANERANRYNEEAVVLSANIKCDMNRYLNLDYQFNRRKVSLFFKDIINKSDKDISFYKRDEEKRCIACDLYKDFFGIYVIEFTFSRKVKKGHSEDKDILGFSSVPEKQICVSNHQCISNIKIVRGDKYVEGI</sequence>
<dbReference type="SUPFAM" id="SSF56399">
    <property type="entry name" value="ADP-ribosylation"/>
    <property type="match status" value="1"/>
</dbReference>
<protein>
    <recommendedName>
        <fullName evidence="3">DUF3990 domain-containing protein</fullName>
    </recommendedName>
</protein>
<evidence type="ECO:0000313" key="2">
    <source>
        <dbReference type="Proteomes" id="UP000286147"/>
    </source>
</evidence>
<accession>A0A412CGW6</accession>
<dbReference type="Proteomes" id="UP000286147">
    <property type="component" value="Unassembled WGS sequence"/>
</dbReference>
<comment type="caution">
    <text evidence="1">The sequence shown here is derived from an EMBL/GenBank/DDBJ whole genome shotgun (WGS) entry which is preliminary data.</text>
</comment>
<dbReference type="RefSeq" id="WP_118035581.1">
    <property type="nucleotide sequence ID" value="NZ_QRTP01000004.1"/>
</dbReference>
<proteinExistence type="predicted"/>
<name>A0A412CGW6_9FIRM</name>
<reference evidence="1 2" key="1">
    <citation type="submission" date="2018-08" db="EMBL/GenBank/DDBJ databases">
        <title>A genome reference for cultivated species of the human gut microbiota.</title>
        <authorList>
            <person name="Zou Y."/>
            <person name="Xue W."/>
            <person name="Luo G."/>
        </authorList>
    </citation>
    <scope>NUCLEOTIDE SEQUENCE [LARGE SCALE GENOMIC DNA]</scope>
    <source>
        <strain evidence="1 2">AF27-12</strain>
    </source>
</reference>
<dbReference type="EMBL" id="QRTP01000004">
    <property type="protein sequence ID" value="RGQ85514.1"/>
    <property type="molecule type" value="Genomic_DNA"/>
</dbReference>
<evidence type="ECO:0008006" key="3">
    <source>
        <dbReference type="Google" id="ProtNLM"/>
    </source>
</evidence>
<evidence type="ECO:0000313" key="1">
    <source>
        <dbReference type="EMBL" id="RGQ85514.1"/>
    </source>
</evidence>
<gene>
    <name evidence="1" type="ORF">DWY77_02585</name>
</gene>
<dbReference type="AlphaFoldDB" id="A0A412CGW6"/>